<reference evidence="2 3" key="1">
    <citation type="submission" date="2022-01" db="EMBL/GenBank/DDBJ databases">
        <authorList>
            <person name="Xiong W."/>
            <person name="Schranz E."/>
        </authorList>
    </citation>
    <scope>NUCLEOTIDE SEQUENCE [LARGE SCALE GENOMIC DNA]</scope>
</reference>
<evidence type="ECO:0000256" key="1">
    <source>
        <dbReference type="SAM" id="MobiDB-lite"/>
    </source>
</evidence>
<organism evidence="2 3">
    <name type="scientific">Lactuca virosa</name>
    <dbReference type="NCBI Taxonomy" id="75947"/>
    <lineage>
        <taxon>Eukaryota</taxon>
        <taxon>Viridiplantae</taxon>
        <taxon>Streptophyta</taxon>
        <taxon>Embryophyta</taxon>
        <taxon>Tracheophyta</taxon>
        <taxon>Spermatophyta</taxon>
        <taxon>Magnoliopsida</taxon>
        <taxon>eudicotyledons</taxon>
        <taxon>Gunneridae</taxon>
        <taxon>Pentapetalae</taxon>
        <taxon>asterids</taxon>
        <taxon>campanulids</taxon>
        <taxon>Asterales</taxon>
        <taxon>Asteraceae</taxon>
        <taxon>Cichorioideae</taxon>
        <taxon>Cichorieae</taxon>
        <taxon>Lactucinae</taxon>
        <taxon>Lactuca</taxon>
    </lineage>
</organism>
<keyword evidence="3" id="KW-1185">Reference proteome</keyword>
<comment type="caution">
    <text evidence="2">The sequence shown here is derived from an EMBL/GenBank/DDBJ whole genome shotgun (WGS) entry which is preliminary data.</text>
</comment>
<proteinExistence type="predicted"/>
<dbReference type="EMBL" id="CAKMRJ010005523">
    <property type="protein sequence ID" value="CAH1447527.1"/>
    <property type="molecule type" value="Genomic_DNA"/>
</dbReference>
<feature type="region of interest" description="Disordered" evidence="1">
    <location>
        <begin position="71"/>
        <end position="106"/>
    </location>
</feature>
<evidence type="ECO:0000313" key="3">
    <source>
        <dbReference type="Proteomes" id="UP001157418"/>
    </source>
</evidence>
<dbReference type="Proteomes" id="UP001157418">
    <property type="component" value="Unassembled WGS sequence"/>
</dbReference>
<gene>
    <name evidence="2" type="ORF">LVIROSA_LOCUS33131</name>
</gene>
<accession>A0AAU9PCE5</accession>
<feature type="compositionally biased region" description="Basic and acidic residues" evidence="1">
    <location>
        <begin position="79"/>
        <end position="93"/>
    </location>
</feature>
<sequence>MKADRVKSDEYENLDEELKVDIIGTWSIPFGPLALSTSNKIYTLGFINKIVSFIHTPPESIHDNYLTLQPPSSLLPGKRRGEHEGVSERDREGGCSNDVRGDGGGAAPYLVTQRTYADPSIRITTTRFTSSRAI</sequence>
<name>A0AAU9PCE5_9ASTR</name>
<dbReference type="AlphaFoldDB" id="A0AAU9PCE5"/>
<protein>
    <submittedName>
        <fullName evidence="2">Uncharacterized protein</fullName>
    </submittedName>
</protein>
<evidence type="ECO:0000313" key="2">
    <source>
        <dbReference type="EMBL" id="CAH1447527.1"/>
    </source>
</evidence>